<dbReference type="Pfam" id="PF00326">
    <property type="entry name" value="Peptidase_S9"/>
    <property type="match status" value="1"/>
</dbReference>
<dbReference type="Proteomes" id="UP000602284">
    <property type="component" value="Unassembled WGS sequence"/>
</dbReference>
<feature type="domain" description="Peptidase S9 prolyl oligopeptidase catalytic" evidence="1">
    <location>
        <begin position="118"/>
        <end position="312"/>
    </location>
</feature>
<reference evidence="2 3" key="1">
    <citation type="submission" date="2021-01" db="EMBL/GenBank/DDBJ databases">
        <title>Tumebacillus sp. strain ITR2 16S ribosomal RNA gene Genome sequencing and assembly.</title>
        <authorList>
            <person name="Kang M."/>
        </authorList>
    </citation>
    <scope>NUCLEOTIDE SEQUENCE [LARGE SCALE GENOMIC DNA]</scope>
    <source>
        <strain evidence="2 3">ITR2</strain>
    </source>
</reference>
<evidence type="ECO:0000259" key="1">
    <source>
        <dbReference type="Pfam" id="PF00326"/>
    </source>
</evidence>
<dbReference type="PANTHER" id="PTHR43358:SF4">
    <property type="entry name" value="ALPHA_BETA HYDROLASE FOLD-1 DOMAIN-CONTAINING PROTEIN"/>
    <property type="match status" value="1"/>
</dbReference>
<name>A0ABS1JAJ9_9BACL</name>
<dbReference type="InterPro" id="IPR052920">
    <property type="entry name" value="DNA-binding_regulatory"/>
</dbReference>
<gene>
    <name evidence="2" type="ORF">JJB07_11450</name>
</gene>
<dbReference type="EMBL" id="JAEQNB010000003">
    <property type="protein sequence ID" value="MBL0387266.1"/>
    <property type="molecule type" value="Genomic_DNA"/>
</dbReference>
<keyword evidence="2" id="KW-0378">Hydrolase</keyword>
<dbReference type="Gene3D" id="3.40.50.1820">
    <property type="entry name" value="alpha/beta hydrolase"/>
    <property type="match status" value="1"/>
</dbReference>
<sequence>METNPLLQPSSYRRRRRRITPLRVGLALLVLLLLAVPGFTGYVCYSLTHPAKRPVTINPEMLEMAYQDVTFASADGTKLSGWFLPAGGNDKLVIMSHGYTGNRVGDKPALPTAKALVEHGISVLMFDFRNSGMSDGSKTTVGAEEKNDLLSALKFAESQGYGGKGIGFMGYSMGAATSLVAAADAPEVKAVIADSPFADLTDYLHENLPYWSHLPNFPFTALMMWEIPLVTGHETSEVSPVGSAEKLRDRPILFIHGKRDKAIDVSNSEKIIKAIHGSKTELWSIAPADHVQTFEFEPVEYLDKVVGFFERNL</sequence>
<protein>
    <submittedName>
        <fullName evidence="2">Alpha/beta hydrolase</fullName>
    </submittedName>
</protein>
<dbReference type="SUPFAM" id="SSF53474">
    <property type="entry name" value="alpha/beta-Hydrolases"/>
    <property type="match status" value="1"/>
</dbReference>
<keyword evidence="3" id="KW-1185">Reference proteome</keyword>
<proteinExistence type="predicted"/>
<accession>A0ABS1JAJ9</accession>
<comment type="caution">
    <text evidence="2">The sequence shown here is derived from an EMBL/GenBank/DDBJ whole genome shotgun (WGS) entry which is preliminary data.</text>
</comment>
<dbReference type="GO" id="GO:0016787">
    <property type="term" value="F:hydrolase activity"/>
    <property type="evidence" value="ECO:0007669"/>
    <property type="project" value="UniProtKB-KW"/>
</dbReference>
<organism evidence="2 3">
    <name type="scientific">Tumebacillus amylolyticus</name>
    <dbReference type="NCBI Taxonomy" id="2801339"/>
    <lineage>
        <taxon>Bacteria</taxon>
        <taxon>Bacillati</taxon>
        <taxon>Bacillota</taxon>
        <taxon>Bacilli</taxon>
        <taxon>Bacillales</taxon>
        <taxon>Alicyclobacillaceae</taxon>
        <taxon>Tumebacillus</taxon>
    </lineage>
</organism>
<evidence type="ECO:0000313" key="3">
    <source>
        <dbReference type="Proteomes" id="UP000602284"/>
    </source>
</evidence>
<dbReference type="InterPro" id="IPR029058">
    <property type="entry name" value="AB_hydrolase_fold"/>
</dbReference>
<evidence type="ECO:0000313" key="2">
    <source>
        <dbReference type="EMBL" id="MBL0387266.1"/>
    </source>
</evidence>
<dbReference type="PANTHER" id="PTHR43358">
    <property type="entry name" value="ALPHA/BETA-HYDROLASE"/>
    <property type="match status" value="1"/>
</dbReference>
<dbReference type="InterPro" id="IPR001375">
    <property type="entry name" value="Peptidase_S9_cat"/>
</dbReference>
<dbReference type="RefSeq" id="WP_201635091.1">
    <property type="nucleotide sequence ID" value="NZ_JAEQNB010000003.1"/>
</dbReference>